<gene>
    <name evidence="1" type="ORF">L3X38_003974</name>
</gene>
<dbReference type="Proteomes" id="UP001054821">
    <property type="component" value="Chromosome 1"/>
</dbReference>
<accession>A0AAD4ZN05</accession>
<dbReference type="PANTHER" id="PTHR47592:SF27">
    <property type="entry name" value="OS08G0421700 PROTEIN"/>
    <property type="match status" value="1"/>
</dbReference>
<organism evidence="1 2">
    <name type="scientific">Prunus dulcis</name>
    <name type="common">Almond</name>
    <name type="synonym">Amygdalus dulcis</name>
    <dbReference type="NCBI Taxonomy" id="3755"/>
    <lineage>
        <taxon>Eukaryota</taxon>
        <taxon>Viridiplantae</taxon>
        <taxon>Streptophyta</taxon>
        <taxon>Embryophyta</taxon>
        <taxon>Tracheophyta</taxon>
        <taxon>Spermatophyta</taxon>
        <taxon>Magnoliopsida</taxon>
        <taxon>eudicotyledons</taxon>
        <taxon>Gunneridae</taxon>
        <taxon>Pentapetalae</taxon>
        <taxon>rosids</taxon>
        <taxon>fabids</taxon>
        <taxon>Rosales</taxon>
        <taxon>Rosaceae</taxon>
        <taxon>Amygdaloideae</taxon>
        <taxon>Amygdaleae</taxon>
        <taxon>Prunus</taxon>
    </lineage>
</organism>
<evidence type="ECO:0000313" key="2">
    <source>
        <dbReference type="Proteomes" id="UP001054821"/>
    </source>
</evidence>
<reference evidence="1 2" key="1">
    <citation type="journal article" date="2022" name="G3 (Bethesda)">
        <title>Whole-genome sequence and methylome profiling of the almond [Prunus dulcis (Mill.) D.A. Webb] cultivar 'Nonpareil'.</title>
        <authorList>
            <person name="D'Amico-Willman K.M."/>
            <person name="Ouma W.Z."/>
            <person name="Meulia T."/>
            <person name="Sideli G.M."/>
            <person name="Gradziel T.M."/>
            <person name="Fresnedo-Ramirez J."/>
        </authorList>
    </citation>
    <scope>NUCLEOTIDE SEQUENCE [LARGE SCALE GENOMIC DNA]</scope>
    <source>
        <strain evidence="1">Clone GOH B32 T37-40</strain>
    </source>
</reference>
<comment type="caution">
    <text evidence="1">The sequence shown here is derived from an EMBL/GenBank/DDBJ whole genome shotgun (WGS) entry which is preliminary data.</text>
</comment>
<dbReference type="PANTHER" id="PTHR47592">
    <property type="entry name" value="PBF68 PROTEIN"/>
    <property type="match status" value="1"/>
</dbReference>
<evidence type="ECO:0000313" key="1">
    <source>
        <dbReference type="EMBL" id="KAI5351083.1"/>
    </source>
</evidence>
<keyword evidence="2" id="KW-1185">Reference proteome</keyword>
<dbReference type="EMBL" id="JAJFAZ020000001">
    <property type="protein sequence ID" value="KAI5351083.1"/>
    <property type="molecule type" value="Genomic_DNA"/>
</dbReference>
<dbReference type="AlphaFoldDB" id="A0AAD4ZN05"/>
<dbReference type="Pfam" id="PF14223">
    <property type="entry name" value="Retrotran_gag_2"/>
    <property type="match status" value="1"/>
</dbReference>
<proteinExistence type="predicted"/>
<protein>
    <submittedName>
        <fullName evidence="1">Uncharacterized protein</fullName>
    </submittedName>
</protein>
<name>A0AAD4ZN05_PRUDU</name>
<sequence length="109" mass="12385">MLFYLTTLNLAHILRQDVPVLNENPATRETVAAIDAWTQSDFLCKNDILNGLDDTLYDIYVAFKTAGEVLESLEKKYKIEDAGSNKFVGRFVDLKIVYSKPVLKQVEDL</sequence>